<dbReference type="InterPro" id="IPR050463">
    <property type="entry name" value="Gfo/Idh/MocA_oxidrdct_glycsds"/>
</dbReference>
<sequence length="382" mass="39687">MGGSFVSTASEPSVVEALESPLRVGLIGTGVISDQYLASMSRLPQLRLVAVADLDMQKAATVASAASVEARSVDDLLASADVDVVLNLTVPAAHVDVSIAALLAGKHVYVEKPLALQLAEGRGVLELARSRGLRVGSAPDTVLGTGIQTARDVIDRGEIGEPIGATANWTAPGHELWHPAPKFYYQPGGGPLFDMGPYYLTSLVTLLGPVVTVSAAASRSDRTRLIATGPQAGTAVDVDIDTHVAAILHHAGGAISTVLLSFEVWGSNLPRIEVFGTAGSVSVPDPNIFDGTVQLLDTSRTWRNVPDSAGFLGAGRGYGLAEMAVAIDEGRGHRASGDMAMHVLDIMESITSAAEYGETRQLTTTVERPAAVAHSRMGALAV</sequence>
<dbReference type="Pfam" id="PF22725">
    <property type="entry name" value="GFO_IDH_MocA_C3"/>
    <property type="match status" value="1"/>
</dbReference>
<gene>
    <name evidence="5" type="ORF">ABIE21_001987</name>
</gene>
<evidence type="ECO:0000313" key="6">
    <source>
        <dbReference type="Proteomes" id="UP001549257"/>
    </source>
</evidence>
<evidence type="ECO:0000259" key="3">
    <source>
        <dbReference type="Pfam" id="PF01408"/>
    </source>
</evidence>
<evidence type="ECO:0000256" key="1">
    <source>
        <dbReference type="ARBA" id="ARBA00023002"/>
    </source>
</evidence>
<keyword evidence="2" id="KW-0520">NAD</keyword>
<dbReference type="Pfam" id="PF01408">
    <property type="entry name" value="GFO_IDH_MocA"/>
    <property type="match status" value="1"/>
</dbReference>
<dbReference type="InterPro" id="IPR055170">
    <property type="entry name" value="GFO_IDH_MocA-like_dom"/>
</dbReference>
<dbReference type="PANTHER" id="PTHR43818:SF11">
    <property type="entry name" value="BCDNA.GH03377"/>
    <property type="match status" value="1"/>
</dbReference>
<keyword evidence="6" id="KW-1185">Reference proteome</keyword>
<dbReference type="SUPFAM" id="SSF55347">
    <property type="entry name" value="Glyceraldehyde-3-phosphate dehydrogenase-like, C-terminal domain"/>
    <property type="match status" value="1"/>
</dbReference>
<reference evidence="5 6" key="1">
    <citation type="submission" date="2024-06" db="EMBL/GenBank/DDBJ databases">
        <title>Sorghum-associated microbial communities from plants grown in Nebraska, USA.</title>
        <authorList>
            <person name="Schachtman D."/>
        </authorList>
    </citation>
    <scope>NUCLEOTIDE SEQUENCE [LARGE SCALE GENOMIC DNA]</scope>
    <source>
        <strain evidence="5 6">2857</strain>
    </source>
</reference>
<dbReference type="EMBL" id="JBEPSJ010000002">
    <property type="protein sequence ID" value="MET4582477.1"/>
    <property type="molecule type" value="Genomic_DNA"/>
</dbReference>
<feature type="domain" description="Gfo/Idh/MocA-like oxidoreductase N-terminal" evidence="3">
    <location>
        <begin position="22"/>
        <end position="136"/>
    </location>
</feature>
<accession>A0ABV2QPL7</accession>
<dbReference type="InterPro" id="IPR036291">
    <property type="entry name" value="NAD(P)-bd_dom_sf"/>
</dbReference>
<keyword evidence="1" id="KW-0560">Oxidoreductase</keyword>
<dbReference type="Gene3D" id="3.40.50.720">
    <property type="entry name" value="NAD(P)-binding Rossmann-like Domain"/>
    <property type="match status" value="1"/>
</dbReference>
<feature type="domain" description="GFO/IDH/MocA-like oxidoreductase" evidence="4">
    <location>
        <begin position="147"/>
        <end position="281"/>
    </location>
</feature>
<evidence type="ECO:0000313" key="5">
    <source>
        <dbReference type="EMBL" id="MET4582477.1"/>
    </source>
</evidence>
<dbReference type="InterPro" id="IPR000683">
    <property type="entry name" value="Gfo/Idh/MocA-like_OxRdtase_N"/>
</dbReference>
<proteinExistence type="predicted"/>
<evidence type="ECO:0000259" key="4">
    <source>
        <dbReference type="Pfam" id="PF22725"/>
    </source>
</evidence>
<dbReference type="Proteomes" id="UP001549257">
    <property type="component" value="Unassembled WGS sequence"/>
</dbReference>
<name>A0ABV2QPL7_9MICO</name>
<dbReference type="SUPFAM" id="SSF51735">
    <property type="entry name" value="NAD(P)-binding Rossmann-fold domains"/>
    <property type="match status" value="1"/>
</dbReference>
<comment type="caution">
    <text evidence="5">The sequence shown here is derived from an EMBL/GenBank/DDBJ whole genome shotgun (WGS) entry which is preliminary data.</text>
</comment>
<evidence type="ECO:0000256" key="2">
    <source>
        <dbReference type="ARBA" id="ARBA00023027"/>
    </source>
</evidence>
<organism evidence="5 6">
    <name type="scientific">Conyzicola nivalis</name>
    <dbReference type="NCBI Taxonomy" id="1477021"/>
    <lineage>
        <taxon>Bacteria</taxon>
        <taxon>Bacillati</taxon>
        <taxon>Actinomycetota</taxon>
        <taxon>Actinomycetes</taxon>
        <taxon>Micrococcales</taxon>
        <taxon>Microbacteriaceae</taxon>
        <taxon>Conyzicola</taxon>
    </lineage>
</organism>
<protein>
    <submittedName>
        <fullName evidence="5">Dehydrogenase</fullName>
    </submittedName>
</protein>
<dbReference type="PANTHER" id="PTHR43818">
    <property type="entry name" value="BCDNA.GH03377"/>
    <property type="match status" value="1"/>
</dbReference>
<dbReference type="Gene3D" id="3.30.360.10">
    <property type="entry name" value="Dihydrodipicolinate Reductase, domain 2"/>
    <property type="match status" value="1"/>
</dbReference>